<organism evidence="1 2">
    <name type="scientific">Paramecium tetraurelia</name>
    <dbReference type="NCBI Taxonomy" id="5888"/>
    <lineage>
        <taxon>Eukaryota</taxon>
        <taxon>Sar</taxon>
        <taxon>Alveolata</taxon>
        <taxon>Ciliophora</taxon>
        <taxon>Intramacronucleata</taxon>
        <taxon>Oligohymenophorea</taxon>
        <taxon>Peniculida</taxon>
        <taxon>Parameciidae</taxon>
        <taxon>Paramecium</taxon>
    </lineage>
</organism>
<accession>A0BGE4</accession>
<keyword evidence="2" id="KW-1185">Reference proteome</keyword>
<gene>
    <name evidence="1" type="ORF">GSPATT00028646001</name>
</gene>
<dbReference type="KEGG" id="ptm:GSPATT00028646001"/>
<dbReference type="AlphaFoldDB" id="A0BGE4"/>
<protein>
    <submittedName>
        <fullName evidence="1">Uncharacterized protein</fullName>
    </submittedName>
</protein>
<evidence type="ECO:0000313" key="1">
    <source>
        <dbReference type="EMBL" id="CAK57611.1"/>
    </source>
</evidence>
<evidence type="ECO:0000313" key="2">
    <source>
        <dbReference type="Proteomes" id="UP000000600"/>
    </source>
</evidence>
<name>A0BGE4_PARTE</name>
<dbReference type="HOGENOM" id="CLU_1149093_0_0_1"/>
<dbReference type="GeneID" id="5010793"/>
<reference evidence="1 2" key="1">
    <citation type="journal article" date="2006" name="Nature">
        <title>Global trends of whole-genome duplications revealed by the ciliate Paramecium tetraurelia.</title>
        <authorList>
            <consortium name="Genoscope"/>
            <person name="Aury J.-M."/>
            <person name="Jaillon O."/>
            <person name="Duret L."/>
            <person name="Noel B."/>
            <person name="Jubin C."/>
            <person name="Porcel B.M."/>
            <person name="Segurens B."/>
            <person name="Daubin V."/>
            <person name="Anthouard V."/>
            <person name="Aiach N."/>
            <person name="Arnaiz O."/>
            <person name="Billaut A."/>
            <person name="Beisson J."/>
            <person name="Blanc I."/>
            <person name="Bouhouche K."/>
            <person name="Camara F."/>
            <person name="Duharcourt S."/>
            <person name="Guigo R."/>
            <person name="Gogendeau D."/>
            <person name="Katinka M."/>
            <person name="Keller A.-M."/>
            <person name="Kissmehl R."/>
            <person name="Klotz C."/>
            <person name="Koll F."/>
            <person name="Le Moue A."/>
            <person name="Lepere C."/>
            <person name="Malinsky S."/>
            <person name="Nowacki M."/>
            <person name="Nowak J.K."/>
            <person name="Plattner H."/>
            <person name="Poulain J."/>
            <person name="Ruiz F."/>
            <person name="Serrano V."/>
            <person name="Zagulski M."/>
            <person name="Dessen P."/>
            <person name="Betermier M."/>
            <person name="Weissenbach J."/>
            <person name="Scarpelli C."/>
            <person name="Schachter V."/>
            <person name="Sperling L."/>
            <person name="Meyer E."/>
            <person name="Cohen J."/>
            <person name="Wincker P."/>
        </authorList>
    </citation>
    <scope>NUCLEOTIDE SEQUENCE [LARGE SCALE GENOMIC DNA]</scope>
    <source>
        <strain evidence="1 2">Stock d4-2</strain>
    </source>
</reference>
<proteinExistence type="predicted"/>
<dbReference type="EMBL" id="CT867993">
    <property type="protein sequence ID" value="CAK57611.1"/>
    <property type="molecule type" value="Genomic_DNA"/>
</dbReference>
<dbReference type="InParanoid" id="A0BGE4"/>
<dbReference type="Proteomes" id="UP000000600">
    <property type="component" value="Unassembled WGS sequence"/>
</dbReference>
<dbReference type="RefSeq" id="XP_001425009.1">
    <property type="nucleotide sequence ID" value="XM_001424972.1"/>
</dbReference>
<dbReference type="OMA" id="EAEVDWY"/>
<sequence>MDRQFVNATFSTEAEEIEVNNHGSENSTEIMLSLISALENGLFSYQMLLEARQDILEQWIEKKEINEFLKQDFLINLEYMHNLFDVHAYVNTATYARYVDRYQSNPNYINYDIELPKIKHQILEAEVDWYIENITKDIEMVAKEHCPSFFQPITNQDPLEVRHTRAVINHALQQLESIATKITPINAKYYAKETERYTWCLTGMVPLLPIQEQDPFKQNGIHQRWQKARNIIQHITL</sequence>
<dbReference type="OrthoDB" id="10384854at2759"/>